<dbReference type="Proteomes" id="UP000054018">
    <property type="component" value="Unassembled WGS sequence"/>
</dbReference>
<sequence length="80" mass="9000">MLPCAEVSIQETMFLTTASQYFHGPHENHLWVMAGDTAAKELWCLTRALRIIRENGSEDTRATPSPDLPQHKSDAPHRDA</sequence>
<dbReference type="HOGENOM" id="CLU_2590683_0_0_1"/>
<dbReference type="EMBL" id="KN833770">
    <property type="protein sequence ID" value="KIK20183.1"/>
    <property type="molecule type" value="Genomic_DNA"/>
</dbReference>
<keyword evidence="3" id="KW-1185">Reference proteome</keyword>
<evidence type="ECO:0000256" key="1">
    <source>
        <dbReference type="SAM" id="MobiDB-lite"/>
    </source>
</evidence>
<feature type="region of interest" description="Disordered" evidence="1">
    <location>
        <begin position="54"/>
        <end position="80"/>
    </location>
</feature>
<dbReference type="AlphaFoldDB" id="A0A0C9ZJQ6"/>
<reference evidence="2 3" key="1">
    <citation type="submission" date="2014-04" db="EMBL/GenBank/DDBJ databases">
        <authorList>
            <consortium name="DOE Joint Genome Institute"/>
            <person name="Kuo A."/>
            <person name="Kohler A."/>
            <person name="Costa M.D."/>
            <person name="Nagy L.G."/>
            <person name="Floudas D."/>
            <person name="Copeland A."/>
            <person name="Barry K.W."/>
            <person name="Cichocki N."/>
            <person name="Veneault-Fourrey C."/>
            <person name="LaButti K."/>
            <person name="Lindquist E.A."/>
            <person name="Lipzen A."/>
            <person name="Lundell T."/>
            <person name="Morin E."/>
            <person name="Murat C."/>
            <person name="Sun H."/>
            <person name="Tunlid A."/>
            <person name="Henrissat B."/>
            <person name="Grigoriev I.V."/>
            <person name="Hibbett D.S."/>
            <person name="Martin F."/>
            <person name="Nordberg H.P."/>
            <person name="Cantor M.N."/>
            <person name="Hua S.X."/>
        </authorList>
    </citation>
    <scope>NUCLEOTIDE SEQUENCE [LARGE SCALE GENOMIC DNA]</scope>
    <source>
        <strain evidence="2 3">441</strain>
    </source>
</reference>
<name>A0A0C9ZJQ6_9AGAM</name>
<reference evidence="3" key="2">
    <citation type="submission" date="2015-01" db="EMBL/GenBank/DDBJ databases">
        <title>Evolutionary Origins and Diversification of the Mycorrhizal Mutualists.</title>
        <authorList>
            <consortium name="DOE Joint Genome Institute"/>
            <consortium name="Mycorrhizal Genomics Consortium"/>
            <person name="Kohler A."/>
            <person name="Kuo A."/>
            <person name="Nagy L.G."/>
            <person name="Floudas D."/>
            <person name="Copeland A."/>
            <person name="Barry K.W."/>
            <person name="Cichocki N."/>
            <person name="Veneault-Fourrey C."/>
            <person name="LaButti K."/>
            <person name="Lindquist E.A."/>
            <person name="Lipzen A."/>
            <person name="Lundell T."/>
            <person name="Morin E."/>
            <person name="Murat C."/>
            <person name="Riley R."/>
            <person name="Ohm R."/>
            <person name="Sun H."/>
            <person name="Tunlid A."/>
            <person name="Henrissat B."/>
            <person name="Grigoriev I.V."/>
            <person name="Hibbett D.S."/>
            <person name="Martin F."/>
        </authorList>
    </citation>
    <scope>NUCLEOTIDE SEQUENCE [LARGE SCALE GENOMIC DNA]</scope>
    <source>
        <strain evidence="3">441</strain>
    </source>
</reference>
<evidence type="ECO:0000313" key="2">
    <source>
        <dbReference type="EMBL" id="KIK20183.1"/>
    </source>
</evidence>
<evidence type="ECO:0000313" key="3">
    <source>
        <dbReference type="Proteomes" id="UP000054018"/>
    </source>
</evidence>
<organism evidence="2 3">
    <name type="scientific">Pisolithus microcarpus 441</name>
    <dbReference type="NCBI Taxonomy" id="765257"/>
    <lineage>
        <taxon>Eukaryota</taxon>
        <taxon>Fungi</taxon>
        <taxon>Dikarya</taxon>
        <taxon>Basidiomycota</taxon>
        <taxon>Agaricomycotina</taxon>
        <taxon>Agaricomycetes</taxon>
        <taxon>Agaricomycetidae</taxon>
        <taxon>Boletales</taxon>
        <taxon>Sclerodermatineae</taxon>
        <taxon>Pisolithaceae</taxon>
        <taxon>Pisolithus</taxon>
    </lineage>
</organism>
<gene>
    <name evidence="2" type="ORF">PISMIDRAFT_682455</name>
</gene>
<proteinExistence type="predicted"/>
<feature type="compositionally biased region" description="Basic and acidic residues" evidence="1">
    <location>
        <begin position="69"/>
        <end position="80"/>
    </location>
</feature>
<protein>
    <submittedName>
        <fullName evidence="2">Uncharacterized protein</fullName>
    </submittedName>
</protein>
<accession>A0A0C9ZJQ6</accession>